<keyword evidence="3" id="KW-1185">Reference proteome</keyword>
<gene>
    <name evidence="2" type="ORF">DICVIV_14286</name>
</gene>
<dbReference type="EMBL" id="KN720154">
    <property type="protein sequence ID" value="KJH39820.1"/>
    <property type="molecule type" value="Genomic_DNA"/>
</dbReference>
<dbReference type="Proteomes" id="UP000053766">
    <property type="component" value="Unassembled WGS sequence"/>
</dbReference>
<dbReference type="PROSITE" id="PS50181">
    <property type="entry name" value="FBOX"/>
    <property type="match status" value="1"/>
</dbReference>
<reference evidence="3" key="2">
    <citation type="journal article" date="2016" name="Sci. Rep.">
        <title>Dictyocaulus viviparus genome, variome and transcriptome elucidate lungworm biology and support future intervention.</title>
        <authorList>
            <person name="McNulty S.N."/>
            <person name="Strube C."/>
            <person name="Rosa B.A."/>
            <person name="Martin J.C."/>
            <person name="Tyagi R."/>
            <person name="Choi Y.J."/>
            <person name="Wang Q."/>
            <person name="Hallsworth Pepin K."/>
            <person name="Zhang X."/>
            <person name="Ozersky P."/>
            <person name="Wilson R.K."/>
            <person name="Sternberg P.W."/>
            <person name="Gasser R.B."/>
            <person name="Mitreva M."/>
        </authorList>
    </citation>
    <scope>NUCLEOTIDE SEQUENCE [LARGE SCALE GENOMIC DNA]</scope>
    <source>
        <strain evidence="3">HannoverDv2000</strain>
    </source>
</reference>
<feature type="domain" description="F-box" evidence="1">
    <location>
        <begin position="94"/>
        <end position="140"/>
    </location>
</feature>
<dbReference type="SMART" id="SM00256">
    <property type="entry name" value="FBOX"/>
    <property type="match status" value="1"/>
</dbReference>
<evidence type="ECO:0000259" key="1">
    <source>
        <dbReference type="PROSITE" id="PS50181"/>
    </source>
</evidence>
<dbReference type="InterPro" id="IPR036047">
    <property type="entry name" value="F-box-like_dom_sf"/>
</dbReference>
<name>A0A0D8X5L4_DICVI</name>
<protein>
    <submittedName>
        <fullName evidence="2">F-box domain protein</fullName>
    </submittedName>
</protein>
<proteinExistence type="predicted"/>
<evidence type="ECO:0000313" key="3">
    <source>
        <dbReference type="Proteomes" id="UP000053766"/>
    </source>
</evidence>
<dbReference type="OrthoDB" id="19711at2759"/>
<dbReference type="AlphaFoldDB" id="A0A0D8X5L4"/>
<dbReference type="Pfam" id="PF12937">
    <property type="entry name" value="F-box-like"/>
    <property type="match status" value="1"/>
</dbReference>
<sequence length="191" mass="22639">MSWPGPSDCSEYELCSTPSKNYHMANGQVKKHRTAERIKVFRQWMADVDDDEKKLFIRELLIHNECDLPNLEYINMLISRLRVSRSRPNSNRSKDPLTLLPSHIVLRIMGHLDPVSLCRSSRVSRYWRLICSEPMLWRTLCQLPREFRLCSAEAESSQLRSHTSECGTIRWKDAFSERYRLWKNWHAGRFV</sequence>
<dbReference type="SUPFAM" id="SSF81383">
    <property type="entry name" value="F-box domain"/>
    <property type="match status" value="1"/>
</dbReference>
<reference evidence="2 3" key="1">
    <citation type="submission" date="2013-11" db="EMBL/GenBank/DDBJ databases">
        <title>Draft genome of the bovine lungworm Dictyocaulus viviparus.</title>
        <authorList>
            <person name="Mitreva M."/>
        </authorList>
    </citation>
    <scope>NUCLEOTIDE SEQUENCE [LARGE SCALE GENOMIC DNA]</scope>
    <source>
        <strain evidence="2 3">HannoverDv2000</strain>
    </source>
</reference>
<dbReference type="Gene3D" id="1.20.1280.50">
    <property type="match status" value="1"/>
</dbReference>
<evidence type="ECO:0000313" key="2">
    <source>
        <dbReference type="EMBL" id="KJH39820.1"/>
    </source>
</evidence>
<accession>A0A0D8X5L4</accession>
<dbReference type="InterPro" id="IPR001810">
    <property type="entry name" value="F-box_dom"/>
</dbReference>
<organism evidence="2 3">
    <name type="scientific">Dictyocaulus viviparus</name>
    <name type="common">Bovine lungworm</name>
    <dbReference type="NCBI Taxonomy" id="29172"/>
    <lineage>
        <taxon>Eukaryota</taxon>
        <taxon>Metazoa</taxon>
        <taxon>Ecdysozoa</taxon>
        <taxon>Nematoda</taxon>
        <taxon>Chromadorea</taxon>
        <taxon>Rhabditida</taxon>
        <taxon>Rhabditina</taxon>
        <taxon>Rhabditomorpha</taxon>
        <taxon>Strongyloidea</taxon>
        <taxon>Metastrongylidae</taxon>
        <taxon>Dictyocaulus</taxon>
    </lineage>
</organism>
<dbReference type="STRING" id="29172.A0A0D8X5L4"/>